<accession>A0A9P4WCU4</accession>
<sequence length="445" mass="48344">MAPSICAVCKTNRALILRPKDHSKLCKPCFIDVFETEIHHTIISTNLFQRGERIAIGASGGKDSTVLASVLKTLNERYDYGLDLMLLSIDEGIKGYRDDSLETVKRNAQQYDMPLTILGYAELYGWTMDQVVEQVGKKGNCTYCGVFRRQALDRGASRLGVRHVVTGHNADDVAETVLMNLLRGDLPRLSRTTSIVTSTPSLTPSSGPVADNTNIKRSKPLKYAYEKEIVLYAHHKQLDYFSTECIYSPEAFRGSARALIKNLERVRPSAILDVVRSGEDMARLVPGSDEGCGGACSSNNGASMGVAEEEDGGCGSAVGKSMASVERQLASDERAAEHNLETEITLPAKPTPNTQTSTPAPKGQKKPRAERSGGPKKKAPAKQVMGQCKKCGYLSSQEVCKACVLLEGLNKNRPKNQIEVGYEVQDVSLNSVRDELEAATLAAEG</sequence>
<reference evidence="10" key="1">
    <citation type="submission" date="2019-04" db="EMBL/GenBank/DDBJ databases">
        <title>Sequencing of skin fungus with MAO and IRED activity.</title>
        <authorList>
            <person name="Marsaioli A.J."/>
            <person name="Bonatto J.M.C."/>
            <person name="Reis Junior O."/>
        </authorList>
    </citation>
    <scope>NUCLEOTIDE SEQUENCE</scope>
    <source>
        <strain evidence="10">30M1</strain>
    </source>
</reference>
<keyword evidence="1 6" id="KW-0963">Cytoplasm</keyword>
<evidence type="ECO:0000259" key="8">
    <source>
        <dbReference type="Pfam" id="PF01171"/>
    </source>
</evidence>
<feature type="domain" description="Cytoplasmic tRNA 2-thiolation protein 1 C-terminal" evidence="9">
    <location>
        <begin position="386"/>
        <end position="416"/>
    </location>
</feature>
<dbReference type="PANTHER" id="PTHR11807:SF12">
    <property type="entry name" value="CYTOPLASMIC TRNA 2-THIOLATION PROTEIN 1"/>
    <property type="match status" value="1"/>
</dbReference>
<dbReference type="Pfam" id="PF01171">
    <property type="entry name" value="ATP_bind_3"/>
    <property type="match status" value="1"/>
</dbReference>
<feature type="region of interest" description="Disordered" evidence="7">
    <location>
        <begin position="325"/>
        <end position="381"/>
    </location>
</feature>
<comment type="caution">
    <text evidence="10">The sequence shown here is derived from an EMBL/GenBank/DDBJ whole genome shotgun (WGS) entry which is preliminary data.</text>
</comment>
<evidence type="ECO:0000256" key="2">
    <source>
        <dbReference type="ARBA" id="ARBA00022555"/>
    </source>
</evidence>
<dbReference type="GO" id="GO:0016779">
    <property type="term" value="F:nucleotidyltransferase activity"/>
    <property type="evidence" value="ECO:0007669"/>
    <property type="project" value="UniProtKB-UniRule"/>
</dbReference>
<keyword evidence="4 6" id="KW-0819">tRNA processing</keyword>
<dbReference type="GO" id="GO:0005739">
    <property type="term" value="C:mitochondrion"/>
    <property type="evidence" value="ECO:0007669"/>
    <property type="project" value="TreeGrafter"/>
</dbReference>
<dbReference type="Proteomes" id="UP000801428">
    <property type="component" value="Unassembled WGS sequence"/>
</dbReference>
<evidence type="ECO:0000256" key="3">
    <source>
        <dbReference type="ARBA" id="ARBA00022679"/>
    </source>
</evidence>
<dbReference type="GO" id="GO:0000049">
    <property type="term" value="F:tRNA binding"/>
    <property type="evidence" value="ECO:0007669"/>
    <property type="project" value="UniProtKB-UniRule"/>
</dbReference>
<organism evidence="10 11">
    <name type="scientific">Curvularia kusanoi</name>
    <name type="common">Cochliobolus kusanoi</name>
    <dbReference type="NCBI Taxonomy" id="90978"/>
    <lineage>
        <taxon>Eukaryota</taxon>
        <taxon>Fungi</taxon>
        <taxon>Dikarya</taxon>
        <taxon>Ascomycota</taxon>
        <taxon>Pezizomycotina</taxon>
        <taxon>Dothideomycetes</taxon>
        <taxon>Pleosporomycetidae</taxon>
        <taxon>Pleosporales</taxon>
        <taxon>Pleosporineae</taxon>
        <taxon>Pleosporaceae</taxon>
        <taxon>Curvularia</taxon>
    </lineage>
</organism>
<evidence type="ECO:0000256" key="4">
    <source>
        <dbReference type="ARBA" id="ARBA00022694"/>
    </source>
</evidence>
<dbReference type="FunFam" id="3.40.50.620:FF:000132">
    <property type="entry name" value="Cytoplasmic tRNA 2-thiolation protein 1"/>
    <property type="match status" value="1"/>
</dbReference>
<name>A0A9P4WCU4_CURKU</name>
<dbReference type="AlphaFoldDB" id="A0A9P4WCU4"/>
<keyword evidence="11" id="KW-1185">Reference proteome</keyword>
<proteinExistence type="inferred from homology"/>
<dbReference type="GO" id="GO:0032447">
    <property type="term" value="P:protein urmylation"/>
    <property type="evidence" value="ECO:0007669"/>
    <property type="project" value="UniProtKB-UniRule"/>
</dbReference>
<dbReference type="InterPro" id="IPR000541">
    <property type="entry name" value="Ncs6/Tuc1/Ctu1"/>
</dbReference>
<evidence type="ECO:0000256" key="5">
    <source>
        <dbReference type="ARBA" id="ARBA00022884"/>
    </source>
</evidence>
<dbReference type="Pfam" id="PF16503">
    <property type="entry name" value="zn-ribbon_14"/>
    <property type="match status" value="1"/>
</dbReference>
<dbReference type="InterPro" id="IPR011063">
    <property type="entry name" value="TilS/TtcA_N"/>
</dbReference>
<keyword evidence="3 6" id="KW-0808">Transferase</keyword>
<comment type="function">
    <text evidence="6">Plays a central role in 2-thiolation of mcm(5)S(2)U at tRNA wobble positions of tRNA(Lys), tRNA(Glu) and tRNA(Gln). Directly binds tRNAs and probably acts by catalyzing adenylation of tRNAs, an intermediate required for 2-thiolation. It is unclear whether it acts as a sulfurtransferase that transfers sulfur from thiocarboxylated URM1 onto the uridine of tRNAs at wobble position. Prior mcm(5) tRNA modification by the elongator complex is required for 2-thiolation. May also be involved in protein urmylation.</text>
</comment>
<dbReference type="EMBL" id="SWKU01000005">
    <property type="protein sequence ID" value="KAF3006475.1"/>
    <property type="molecule type" value="Genomic_DNA"/>
</dbReference>
<keyword evidence="2 6" id="KW-0820">tRNA-binding</keyword>
<comment type="subcellular location">
    <subcellularLocation>
        <location evidence="6">Cytoplasm</location>
    </subcellularLocation>
</comment>
<evidence type="ECO:0000256" key="6">
    <source>
        <dbReference type="HAMAP-Rule" id="MF_03053"/>
    </source>
</evidence>
<feature type="compositionally biased region" description="Basic and acidic residues" evidence="7">
    <location>
        <begin position="329"/>
        <end position="341"/>
    </location>
</feature>
<dbReference type="CDD" id="cd01713">
    <property type="entry name" value="CTU1-like"/>
    <property type="match status" value="1"/>
</dbReference>
<evidence type="ECO:0000256" key="7">
    <source>
        <dbReference type="SAM" id="MobiDB-lite"/>
    </source>
</evidence>
<keyword evidence="5 6" id="KW-0694">RNA-binding</keyword>
<gene>
    <name evidence="6 10" type="primary">NCS6</name>
    <name evidence="6" type="synonym">CTU1</name>
    <name evidence="10" type="ORF">E8E13_003795</name>
</gene>
<dbReference type="InterPro" id="IPR032442">
    <property type="entry name" value="CTU1_C"/>
</dbReference>
<protein>
    <recommendedName>
        <fullName evidence="6">Cytoplasmic tRNA 2-thiolation protein 1</fullName>
        <ecNumber evidence="6">2.7.7.-</ecNumber>
    </recommendedName>
    <alternativeName>
        <fullName evidence="6">Cytoplasmic tRNA adenylyltransferase 1</fullName>
    </alternativeName>
</protein>
<dbReference type="PROSITE" id="PS01263">
    <property type="entry name" value="UPF0021"/>
    <property type="match status" value="1"/>
</dbReference>
<evidence type="ECO:0000256" key="1">
    <source>
        <dbReference type="ARBA" id="ARBA00022490"/>
    </source>
</evidence>
<dbReference type="GO" id="GO:0002144">
    <property type="term" value="C:cytosolic tRNA wobble base thiouridylase complex"/>
    <property type="evidence" value="ECO:0007669"/>
    <property type="project" value="TreeGrafter"/>
</dbReference>
<dbReference type="SUPFAM" id="SSF52402">
    <property type="entry name" value="Adenine nucleotide alpha hydrolases-like"/>
    <property type="match status" value="1"/>
</dbReference>
<dbReference type="HAMAP" id="MF_03053">
    <property type="entry name" value="CTU1"/>
    <property type="match status" value="1"/>
</dbReference>
<dbReference type="OrthoDB" id="198857at2759"/>
<dbReference type="GO" id="GO:0002143">
    <property type="term" value="P:tRNA wobble position uridine thiolation"/>
    <property type="evidence" value="ECO:0007669"/>
    <property type="project" value="TreeGrafter"/>
</dbReference>
<evidence type="ECO:0000313" key="10">
    <source>
        <dbReference type="EMBL" id="KAF3006475.1"/>
    </source>
</evidence>
<evidence type="ECO:0000259" key="9">
    <source>
        <dbReference type="Pfam" id="PF16503"/>
    </source>
</evidence>
<dbReference type="Gene3D" id="3.40.50.620">
    <property type="entry name" value="HUPs"/>
    <property type="match status" value="1"/>
</dbReference>
<comment type="similarity">
    <text evidence="6">Belongs to the TtcA family. CTU1/NCS6/ATPBD3 subfamily.</text>
</comment>
<dbReference type="InterPro" id="IPR020554">
    <property type="entry name" value="UPF0021_CS"/>
</dbReference>
<dbReference type="PANTHER" id="PTHR11807">
    <property type="entry name" value="ATPASES OF THE PP SUPERFAMILY-RELATED"/>
    <property type="match status" value="1"/>
</dbReference>
<dbReference type="InterPro" id="IPR014729">
    <property type="entry name" value="Rossmann-like_a/b/a_fold"/>
</dbReference>
<dbReference type="InterPro" id="IPR056369">
    <property type="entry name" value="CTU1-like_ATP-bd"/>
</dbReference>
<evidence type="ECO:0000313" key="11">
    <source>
        <dbReference type="Proteomes" id="UP000801428"/>
    </source>
</evidence>
<comment type="pathway">
    <text evidence="6">tRNA modification; 5-methoxycarbonylmethyl-2-thiouridine-tRNA biosynthesis.</text>
</comment>
<feature type="domain" description="tRNA(Ile)-lysidine/2-thiocytidine synthase N-terminal" evidence="8">
    <location>
        <begin position="54"/>
        <end position="244"/>
    </location>
</feature>
<dbReference type="EC" id="2.7.7.-" evidence="6"/>